<comment type="caution">
    <text evidence="2">The sequence shown here is derived from an EMBL/GenBank/DDBJ whole genome shotgun (WGS) entry which is preliminary data.</text>
</comment>
<reference evidence="2" key="1">
    <citation type="submission" date="2023-03" db="EMBL/GenBank/DDBJ databases">
        <title>Massive genome expansion in bonnet fungi (Mycena s.s.) driven by repeated elements and novel gene families across ecological guilds.</title>
        <authorList>
            <consortium name="Lawrence Berkeley National Laboratory"/>
            <person name="Harder C.B."/>
            <person name="Miyauchi S."/>
            <person name="Viragh M."/>
            <person name="Kuo A."/>
            <person name="Thoen E."/>
            <person name="Andreopoulos B."/>
            <person name="Lu D."/>
            <person name="Skrede I."/>
            <person name="Drula E."/>
            <person name="Henrissat B."/>
            <person name="Morin E."/>
            <person name="Kohler A."/>
            <person name="Barry K."/>
            <person name="LaButti K."/>
            <person name="Morin E."/>
            <person name="Salamov A."/>
            <person name="Lipzen A."/>
            <person name="Mereny Z."/>
            <person name="Hegedus B."/>
            <person name="Baldrian P."/>
            <person name="Stursova M."/>
            <person name="Weitz H."/>
            <person name="Taylor A."/>
            <person name="Grigoriev I.V."/>
            <person name="Nagy L.G."/>
            <person name="Martin F."/>
            <person name="Kauserud H."/>
        </authorList>
    </citation>
    <scope>NUCLEOTIDE SEQUENCE</scope>
    <source>
        <strain evidence="2">CBHHK002</strain>
    </source>
</reference>
<feature type="region of interest" description="Disordered" evidence="1">
    <location>
        <begin position="86"/>
        <end position="139"/>
    </location>
</feature>
<proteinExistence type="predicted"/>
<dbReference type="AlphaFoldDB" id="A0AAD7AL60"/>
<evidence type="ECO:0000256" key="1">
    <source>
        <dbReference type="SAM" id="MobiDB-lite"/>
    </source>
</evidence>
<name>A0AAD7AL60_9AGAR</name>
<evidence type="ECO:0000313" key="3">
    <source>
        <dbReference type="Proteomes" id="UP001218218"/>
    </source>
</evidence>
<sequence>MVGIRLANVPQFGGIPPVKVSKRIILRRAEVVRSRGVGTARVLAKLDRMVQHSNRKQREHLAARHSESPPRVVRLIPFAHAPSLGSENEEATAELVGTPDPALHGTSLSPTRSPRSGILSTPPPSLSLSRATTRAQPRGQLPESIAVIQRMQRKYFMQRVRRYRACPIVLPTNSDSDDLHMGFAPPPPEHEKHLDMGLQITLFNVMNKLGRKKKCDVEVLEDAVVFRNFSRHEEAEEGESEVLRIWSMFISVWTRFSQGLTMHQ</sequence>
<evidence type="ECO:0000313" key="2">
    <source>
        <dbReference type="EMBL" id="KAJ7362256.1"/>
    </source>
</evidence>
<protein>
    <submittedName>
        <fullName evidence="2">Uncharacterized protein</fullName>
    </submittedName>
</protein>
<keyword evidence="3" id="KW-1185">Reference proteome</keyword>
<dbReference type="Proteomes" id="UP001218218">
    <property type="component" value="Unassembled WGS sequence"/>
</dbReference>
<dbReference type="EMBL" id="JARIHO010000004">
    <property type="protein sequence ID" value="KAJ7362256.1"/>
    <property type="molecule type" value="Genomic_DNA"/>
</dbReference>
<accession>A0AAD7AL60</accession>
<gene>
    <name evidence="2" type="ORF">DFH08DRAFT_1024200</name>
</gene>
<organism evidence="2 3">
    <name type="scientific">Mycena albidolilacea</name>
    <dbReference type="NCBI Taxonomy" id="1033008"/>
    <lineage>
        <taxon>Eukaryota</taxon>
        <taxon>Fungi</taxon>
        <taxon>Dikarya</taxon>
        <taxon>Basidiomycota</taxon>
        <taxon>Agaricomycotina</taxon>
        <taxon>Agaricomycetes</taxon>
        <taxon>Agaricomycetidae</taxon>
        <taxon>Agaricales</taxon>
        <taxon>Marasmiineae</taxon>
        <taxon>Mycenaceae</taxon>
        <taxon>Mycena</taxon>
    </lineage>
</organism>